<dbReference type="InterPro" id="IPR002213">
    <property type="entry name" value="UDP_glucos_trans"/>
</dbReference>
<dbReference type="EMBL" id="BNDW01000019">
    <property type="protein sequence ID" value="GHI22176.1"/>
    <property type="molecule type" value="Genomic_DNA"/>
</dbReference>
<dbReference type="PANTHER" id="PTHR48050">
    <property type="entry name" value="STEROL 3-BETA-GLUCOSYLTRANSFERASE"/>
    <property type="match status" value="1"/>
</dbReference>
<feature type="domain" description="Erythromycin biosynthesis protein CIII-like N-terminal" evidence="5">
    <location>
        <begin position="20"/>
        <end position="227"/>
    </location>
</feature>
<reference evidence="6" key="1">
    <citation type="submission" date="2024-05" db="EMBL/GenBank/DDBJ databases">
        <title>Whole genome shotgun sequence of Streptomyces hydrogenans NBRC 13475.</title>
        <authorList>
            <person name="Komaki H."/>
            <person name="Tamura T."/>
        </authorList>
    </citation>
    <scope>NUCLEOTIDE SEQUENCE</scope>
    <source>
        <strain evidence="6">NBRC 13475</strain>
    </source>
</reference>
<dbReference type="PANTHER" id="PTHR48050:SF13">
    <property type="entry name" value="STEROL 3-BETA-GLUCOSYLTRANSFERASE UGT80A2"/>
    <property type="match status" value="1"/>
</dbReference>
<dbReference type="Pfam" id="PF06722">
    <property type="entry name" value="EryCIII-like_C"/>
    <property type="match status" value="1"/>
</dbReference>
<gene>
    <name evidence="6" type="ORF">Shyd_35470</name>
</gene>
<keyword evidence="3 6" id="KW-0808">Transferase</keyword>
<dbReference type="InterPro" id="IPR048284">
    <property type="entry name" value="EryCIII-like_N"/>
</dbReference>
<evidence type="ECO:0000256" key="2">
    <source>
        <dbReference type="ARBA" id="ARBA00022676"/>
    </source>
</evidence>
<dbReference type="Gene3D" id="3.40.50.2000">
    <property type="entry name" value="Glycogen Phosphorylase B"/>
    <property type="match status" value="2"/>
</dbReference>
<comment type="caution">
    <text evidence="6">The sequence shown here is derived from an EMBL/GenBank/DDBJ whole genome shotgun (WGS) entry which is preliminary data.</text>
</comment>
<accession>A0ABQ3PAW5</accession>
<dbReference type="Pfam" id="PF21036">
    <property type="entry name" value="EryCIII-like_N"/>
    <property type="match status" value="1"/>
</dbReference>
<evidence type="ECO:0000313" key="6">
    <source>
        <dbReference type="EMBL" id="GHI22176.1"/>
    </source>
</evidence>
<proteinExistence type="inferred from homology"/>
<evidence type="ECO:0000256" key="3">
    <source>
        <dbReference type="ARBA" id="ARBA00022679"/>
    </source>
</evidence>
<protein>
    <submittedName>
        <fullName evidence="6">Glycosyl transferase</fullName>
    </submittedName>
</protein>
<dbReference type="GO" id="GO:0016740">
    <property type="term" value="F:transferase activity"/>
    <property type="evidence" value="ECO:0007669"/>
    <property type="project" value="UniProtKB-KW"/>
</dbReference>
<dbReference type="InterPro" id="IPR010610">
    <property type="entry name" value="EryCIII-like_C"/>
</dbReference>
<evidence type="ECO:0000313" key="7">
    <source>
        <dbReference type="Proteomes" id="UP001052739"/>
    </source>
</evidence>
<name>A0ABQ3PAW5_9ACTN</name>
<dbReference type="CDD" id="cd03784">
    <property type="entry name" value="GT1_Gtf-like"/>
    <property type="match status" value="1"/>
</dbReference>
<organism evidence="6 7">
    <name type="scientific">Streptomyces hydrogenans</name>
    <dbReference type="NCBI Taxonomy" id="1873719"/>
    <lineage>
        <taxon>Bacteria</taxon>
        <taxon>Bacillati</taxon>
        <taxon>Actinomycetota</taxon>
        <taxon>Actinomycetes</taxon>
        <taxon>Kitasatosporales</taxon>
        <taxon>Streptomycetaceae</taxon>
        <taxon>Streptomyces</taxon>
    </lineage>
</organism>
<evidence type="ECO:0000259" key="4">
    <source>
        <dbReference type="Pfam" id="PF06722"/>
    </source>
</evidence>
<evidence type="ECO:0000256" key="1">
    <source>
        <dbReference type="ARBA" id="ARBA00006962"/>
    </source>
</evidence>
<dbReference type="Proteomes" id="UP001052739">
    <property type="component" value="Unassembled WGS sequence"/>
</dbReference>
<evidence type="ECO:0000259" key="5">
    <source>
        <dbReference type="Pfam" id="PF21036"/>
    </source>
</evidence>
<keyword evidence="7" id="KW-1185">Reference proteome</keyword>
<comment type="similarity">
    <text evidence="1">Belongs to the glycosyltransferase 28 family.</text>
</comment>
<sequence length="389" mass="40440">MLLAAFPKASHYFPLVPLAWALRARGHSVRVASSPALAGLVLGSGLPWVSCGEDVDTRALWRGFDVLGGTDADPGAHTRERRARAMTMFAAVGEAMTPDLLDFARHWRPDLVVHEPRAYAGLVTAEVLKVPLVRQLWGTDYTAGRWDEEGPFLAPLLAAHGLDPAGVDPLGVATVDPCPPSLRLSGGPAAPAVRRLPTAHVPYNGAGEVPDWLRVPPRRPRVCVTWGTSTRSAARAPEPVVRIAEALAGLGAELVLAVPAGRAPEGLPPGTRVAESMPLHLLLPSCAAVVHQGGAGTTLAASAAGVPQLVFPATVDGEENAGGVVASGAGLRLDTAAVDDGARVAEAVRRLLAEPAFARSAALLREEVRALPSPAETAGLLERLVTHPG</sequence>
<dbReference type="InterPro" id="IPR050426">
    <property type="entry name" value="Glycosyltransferase_28"/>
</dbReference>
<feature type="domain" description="Erythromycin biosynthesis protein CIII-like C-terminal" evidence="4">
    <location>
        <begin position="245"/>
        <end position="383"/>
    </location>
</feature>
<dbReference type="SUPFAM" id="SSF53756">
    <property type="entry name" value="UDP-Glycosyltransferase/glycogen phosphorylase"/>
    <property type="match status" value="1"/>
</dbReference>
<keyword evidence="2" id="KW-0328">Glycosyltransferase</keyword>